<gene>
    <name evidence="1" type="primary">gltH6</name>
</gene>
<dbReference type="Pfam" id="PF00535">
    <property type="entry name" value="Glycos_transf_2"/>
    <property type="match status" value="1"/>
</dbReference>
<dbReference type="RefSeq" id="WP_052157463.1">
    <property type="nucleotide sequence ID" value="NZ_CP181435.1"/>
</dbReference>
<dbReference type="PANTHER" id="PTHR22916:SF3">
    <property type="entry name" value="UDP-GLCNAC:BETAGAL BETA-1,3-N-ACETYLGLUCOSAMINYLTRANSFERASE-LIKE PROTEIN 1"/>
    <property type="match status" value="1"/>
</dbReference>
<evidence type="ECO:0000313" key="1">
    <source>
        <dbReference type="EMBL" id="AGM38712.1"/>
    </source>
</evidence>
<dbReference type="Gene3D" id="3.90.550.10">
    <property type="entry name" value="Spore Coat Polysaccharide Biosynthesis Protein SpsA, Chain A"/>
    <property type="match status" value="1"/>
</dbReference>
<accession>T1RQ38</accession>
<reference evidence="1" key="1">
    <citation type="journal article" date="2013" name="J. Bacteriol.">
        <title>Gene content and diversity of the loci encoding biosynthesis of capsular polysaccharides of the 15 serovar reference strains of Haemophilus parasuis.</title>
        <authorList>
            <consortium name="BRaDP1T Consortium"/>
            <person name="Howell K.J."/>
            <person name="Weinert L.A."/>
            <person name="Luan S.L."/>
            <person name="Peters S.E."/>
            <person name="Chaudhuri R.R."/>
            <person name="Harris D."/>
            <person name="Angen O."/>
            <person name="Aragon V."/>
            <person name="Parkhill J."/>
            <person name="Langford P.R."/>
            <person name="Rycroft A.N."/>
            <person name="Wren B.W."/>
            <person name="Tucker A.W."/>
            <person name="Maskell D.J."/>
        </authorList>
    </citation>
    <scope>NUCLEOTIDE SEQUENCE</scope>
    <source>
        <strain evidence="1">131</strain>
    </source>
</reference>
<dbReference type="InterPro" id="IPR029044">
    <property type="entry name" value="Nucleotide-diphossugar_trans"/>
</dbReference>
<dbReference type="AlphaFoldDB" id="T1RQ38"/>
<dbReference type="OrthoDB" id="9802649at2"/>
<reference evidence="1" key="2">
    <citation type="submission" date="2013-03" db="EMBL/GenBank/DDBJ databases">
        <authorList>
            <person name="Howell K."/>
            <person name="Weinert L."/>
            <person name="Luan S.-L."/>
            <person name="Peters S."/>
            <person name="Aragon V."/>
            <person name="Angen O."/>
            <person name="Tucker A.W."/>
            <person name="Maskell D.J."/>
        </authorList>
    </citation>
    <scope>NUCLEOTIDE SEQUENCE</scope>
    <source>
        <strain evidence="1">131</strain>
    </source>
</reference>
<dbReference type="InterPro" id="IPR001173">
    <property type="entry name" value="Glyco_trans_2-like"/>
</dbReference>
<name>T1RQ38_GLAPU</name>
<organism evidence="1">
    <name type="scientific">Glaesserella parasuis</name>
    <name type="common">Haemophilus parasuis</name>
    <dbReference type="NCBI Taxonomy" id="738"/>
    <lineage>
        <taxon>Bacteria</taxon>
        <taxon>Pseudomonadati</taxon>
        <taxon>Pseudomonadota</taxon>
        <taxon>Gammaproteobacteria</taxon>
        <taxon>Pasteurellales</taxon>
        <taxon>Pasteurellaceae</taxon>
        <taxon>Glaesserella</taxon>
    </lineage>
</organism>
<dbReference type="GO" id="GO:0016758">
    <property type="term" value="F:hexosyltransferase activity"/>
    <property type="evidence" value="ECO:0007669"/>
    <property type="project" value="UniProtKB-ARBA"/>
</dbReference>
<proteinExistence type="predicted"/>
<dbReference type="PATRIC" id="fig|738.15.peg.1137"/>
<dbReference type="EMBL" id="KC795370">
    <property type="protein sequence ID" value="AGM38712.1"/>
    <property type="molecule type" value="Genomic_DNA"/>
</dbReference>
<dbReference type="SUPFAM" id="SSF53448">
    <property type="entry name" value="Nucleotide-diphospho-sugar transferases"/>
    <property type="match status" value="1"/>
</dbReference>
<dbReference type="PANTHER" id="PTHR22916">
    <property type="entry name" value="GLYCOSYLTRANSFERASE"/>
    <property type="match status" value="1"/>
</dbReference>
<keyword evidence="1" id="KW-0808">Transferase</keyword>
<protein>
    <submittedName>
        <fullName evidence="1">Putative glycosyltransferase</fullName>
    </submittedName>
</protein>
<sequence>MIEPLVSVIIPCYNAEKFVEKSVRSIMEQTYKNLEIIVINDCSNDSTKKILLELQKEDSRIVYIENEFNLKLPKTLNKGISISNGKYIARMDADDISFYNRIEKQMDFLLKNSCIDMISANYKVIDDLDNITAISSSLPTEHRDIINRLTWQSPFAHPLVIGKRSFFINLGGYRDIHYAEDYDMWIRGWLEGYRFANLNEILLYYRHHDNQMTDKKYNAANSHCIRSFLWQYFIKEKNMRLFLGYIMHFKLPFIFVKKLIHFRRKLMFLYKSCV</sequence>